<accession>A0A6A4VIC0</accession>
<evidence type="ECO:0000313" key="24">
    <source>
        <dbReference type="Proteomes" id="UP000440578"/>
    </source>
</evidence>
<organism evidence="23 24">
    <name type="scientific">Amphibalanus amphitrite</name>
    <name type="common">Striped barnacle</name>
    <name type="synonym">Balanus amphitrite</name>
    <dbReference type="NCBI Taxonomy" id="1232801"/>
    <lineage>
        <taxon>Eukaryota</taxon>
        <taxon>Metazoa</taxon>
        <taxon>Ecdysozoa</taxon>
        <taxon>Arthropoda</taxon>
        <taxon>Crustacea</taxon>
        <taxon>Multicrustacea</taxon>
        <taxon>Cirripedia</taxon>
        <taxon>Thoracica</taxon>
        <taxon>Thoracicalcarea</taxon>
        <taxon>Balanomorpha</taxon>
        <taxon>Balanoidea</taxon>
        <taxon>Balanidae</taxon>
        <taxon>Amphibalaninae</taxon>
        <taxon>Amphibalanus</taxon>
    </lineage>
</organism>
<evidence type="ECO:0000256" key="13">
    <source>
        <dbReference type="ARBA" id="ARBA00025783"/>
    </source>
</evidence>
<dbReference type="FunFam" id="3.40.50.150:FF:000066">
    <property type="entry name" value="Trimethylguanosine synthase 1"/>
    <property type="match status" value="1"/>
</dbReference>
<keyword evidence="12" id="KW-0539">Nucleus</keyword>
<keyword evidence="24" id="KW-1185">Reference proteome</keyword>
<evidence type="ECO:0000256" key="4">
    <source>
        <dbReference type="ARBA" id="ARBA00018517"/>
    </source>
</evidence>
<dbReference type="GO" id="GO:0005737">
    <property type="term" value="C:cytoplasm"/>
    <property type="evidence" value="ECO:0007669"/>
    <property type="project" value="UniProtKB-SubCell"/>
</dbReference>
<evidence type="ECO:0000256" key="11">
    <source>
        <dbReference type="ARBA" id="ARBA00023163"/>
    </source>
</evidence>
<reference evidence="23 24" key="1">
    <citation type="submission" date="2019-07" db="EMBL/GenBank/DDBJ databases">
        <title>Draft genome assembly of a fouling barnacle, Amphibalanus amphitrite (Darwin, 1854): The first reference genome for Thecostraca.</title>
        <authorList>
            <person name="Kim W."/>
        </authorList>
    </citation>
    <scope>NUCLEOTIDE SEQUENCE [LARGE SCALE GENOMIC DNA]</scope>
    <source>
        <strain evidence="23">SNU_AA5</strain>
        <tissue evidence="23">Soma without cirri and trophi</tissue>
    </source>
</reference>
<dbReference type="InterPro" id="IPR019012">
    <property type="entry name" value="RNA_cap_Gua-N2-MeTrfase"/>
</dbReference>
<comment type="catalytic activity">
    <reaction evidence="17">
        <text>a 5'-end (N(7)-methyl 5'-triphosphoguanosine)-ribonucleoside in snRNA + S-adenosyl-L-methionine = a 5'-end (N(2),N(7)-dimethyl 5'-triphosphoguanosine)-ribonucleoside in snRNA + S-adenosyl-L-homocysteine + H(+)</text>
        <dbReference type="Rhea" id="RHEA:78471"/>
        <dbReference type="Rhea" id="RHEA-COMP:19085"/>
        <dbReference type="Rhea" id="RHEA-COMP:19087"/>
        <dbReference type="ChEBI" id="CHEBI:15378"/>
        <dbReference type="ChEBI" id="CHEBI:57856"/>
        <dbReference type="ChEBI" id="CHEBI:59789"/>
        <dbReference type="ChEBI" id="CHEBI:156461"/>
        <dbReference type="ChEBI" id="CHEBI:172880"/>
    </reaction>
    <physiologicalReaction direction="left-to-right" evidence="17">
        <dbReference type="Rhea" id="RHEA:78472"/>
    </physiologicalReaction>
</comment>
<evidence type="ECO:0000256" key="19">
    <source>
        <dbReference type="ARBA" id="ARBA00057179"/>
    </source>
</evidence>
<name>A0A6A4VIC0_AMPAM</name>
<evidence type="ECO:0000256" key="3">
    <source>
        <dbReference type="ARBA" id="ARBA00004604"/>
    </source>
</evidence>
<evidence type="ECO:0000256" key="10">
    <source>
        <dbReference type="ARBA" id="ARBA00023015"/>
    </source>
</evidence>
<dbReference type="AlphaFoldDB" id="A0A6A4VIC0"/>
<comment type="catalytic activity">
    <reaction evidence="15">
        <text>a 5'-end (N(7)-methyl 5'-triphosphoguanosine)-ribonucleoside in snoRNA + S-adenosyl-L-methionine = a 5'-end (N(2),N(7)-dimethyl 5'-triphosphoguanosine)-ribonucleoside in snoRNA + S-adenosyl-L-homocysteine + H(+)</text>
        <dbReference type="Rhea" id="RHEA:78475"/>
        <dbReference type="Rhea" id="RHEA-COMP:19086"/>
        <dbReference type="Rhea" id="RHEA-COMP:19088"/>
        <dbReference type="ChEBI" id="CHEBI:15378"/>
        <dbReference type="ChEBI" id="CHEBI:57856"/>
        <dbReference type="ChEBI" id="CHEBI:59789"/>
        <dbReference type="ChEBI" id="CHEBI:156461"/>
        <dbReference type="ChEBI" id="CHEBI:172880"/>
    </reaction>
    <physiologicalReaction direction="left-to-right" evidence="15">
        <dbReference type="Rhea" id="RHEA:78476"/>
    </physiologicalReaction>
</comment>
<evidence type="ECO:0000256" key="17">
    <source>
        <dbReference type="ARBA" id="ARBA00049075"/>
    </source>
</evidence>
<evidence type="ECO:0000313" key="23">
    <source>
        <dbReference type="EMBL" id="KAF0290222.1"/>
    </source>
</evidence>
<protein>
    <recommendedName>
        <fullName evidence="4">Trimethylguanosine synthase</fullName>
    </recommendedName>
    <alternativeName>
        <fullName evidence="18">Cap-specific guanine-N(2) methyltransferase</fullName>
    </alternativeName>
    <alternativeName>
        <fullName evidence="21">Nuclear receptor coactivator 6-interacting protein</fullName>
    </alternativeName>
    <alternativeName>
        <fullName evidence="22">PRIP-interacting protein with methyltransferase motif</fullName>
    </alternativeName>
</protein>
<dbReference type="PANTHER" id="PTHR14741">
    <property type="entry name" value="S-ADENOSYLMETHIONINE-DEPENDENT METHYLTRANSFERASE RELATED"/>
    <property type="match status" value="1"/>
</dbReference>
<keyword evidence="9" id="KW-0949">S-adenosyl-L-methionine</keyword>
<keyword evidence="10" id="KW-0805">Transcription regulation</keyword>
<dbReference type="SUPFAM" id="SSF53335">
    <property type="entry name" value="S-adenosyl-L-methionine-dependent methyltransferases"/>
    <property type="match status" value="1"/>
</dbReference>
<comment type="function">
    <text evidence="19">Catalyzes the 2 serial methylation steps for the conversion of the 7-monomethylguanosine (m(7)G) caps of snRNAs and snoRNAs to a 2,2,7-trimethylguanosine (m(2,2,7)G) cap structure. The enzyme is specific for guanine, and N7 methylation must precede N2 methylation. Hypermethylation of the m7G cap of U snRNAs leads to their concentration in nuclear foci, their colocalization with coilin and the formation of canonical Cajal bodies (CBs). Plays a role in transcriptional regulation.</text>
</comment>
<dbReference type="OrthoDB" id="194443at2759"/>
<evidence type="ECO:0000256" key="22">
    <source>
        <dbReference type="ARBA" id="ARBA00081504"/>
    </source>
</evidence>
<dbReference type="Pfam" id="PF09445">
    <property type="entry name" value="Methyltransf_15"/>
    <property type="match status" value="1"/>
</dbReference>
<gene>
    <name evidence="23" type="primary">TGS1</name>
    <name evidence="23" type="ORF">FJT64_011527</name>
</gene>
<proteinExistence type="inferred from homology"/>
<evidence type="ECO:0000256" key="18">
    <source>
        <dbReference type="ARBA" id="ARBA00049790"/>
    </source>
</evidence>
<evidence type="ECO:0000256" key="7">
    <source>
        <dbReference type="ARBA" id="ARBA00022603"/>
    </source>
</evidence>
<keyword evidence="8" id="KW-0808">Transferase</keyword>
<dbReference type="InterPro" id="IPR029063">
    <property type="entry name" value="SAM-dependent_MTases_sf"/>
</dbReference>
<keyword evidence="6" id="KW-0597">Phosphoprotein</keyword>
<evidence type="ECO:0000256" key="20">
    <source>
        <dbReference type="ARBA" id="ARBA00064494"/>
    </source>
</evidence>
<evidence type="ECO:0000256" key="6">
    <source>
        <dbReference type="ARBA" id="ARBA00022553"/>
    </source>
</evidence>
<evidence type="ECO:0000256" key="14">
    <source>
        <dbReference type="ARBA" id="ARBA00047418"/>
    </source>
</evidence>
<comment type="subcellular location">
    <subcellularLocation>
        <location evidence="2">Cytoplasm</location>
    </subcellularLocation>
    <subcellularLocation>
        <location evidence="1">Nucleus</location>
        <location evidence="1">Cajal body</location>
    </subcellularLocation>
    <subcellularLocation>
        <location evidence="3">Nucleus</location>
        <location evidence="3">Nucleolus</location>
    </subcellularLocation>
</comment>
<keyword evidence="7" id="KW-0489">Methyltransferase</keyword>
<evidence type="ECO:0000256" key="21">
    <source>
        <dbReference type="ARBA" id="ARBA00079339"/>
    </source>
</evidence>
<comment type="similarity">
    <text evidence="13">Belongs to the methyltransferase superfamily. Trimethylguanosine synthase family.</text>
</comment>
<comment type="catalytic activity">
    <reaction evidence="14">
        <text>a 5'-end (N(2),N(7)-dimethyl 5'-triphosphoguanosine)-ribonucleoside in snoRNA + S-adenosyl-L-methionine = a 5'-end (N(2),N(2),N(7)-trimethyl 5'-triphosphoguanosine)-ribonucleoside in snoRNA + S-adenosyl-L-homocysteine + H(+)</text>
        <dbReference type="Rhea" id="RHEA:78507"/>
        <dbReference type="Rhea" id="RHEA-COMP:19088"/>
        <dbReference type="Rhea" id="RHEA-COMP:19090"/>
        <dbReference type="ChEBI" id="CHEBI:15378"/>
        <dbReference type="ChEBI" id="CHEBI:57856"/>
        <dbReference type="ChEBI" id="CHEBI:59789"/>
        <dbReference type="ChEBI" id="CHEBI:167623"/>
        <dbReference type="ChEBI" id="CHEBI:172880"/>
    </reaction>
    <physiologicalReaction direction="left-to-right" evidence="14">
        <dbReference type="Rhea" id="RHEA:78508"/>
    </physiologicalReaction>
</comment>
<keyword evidence="5" id="KW-0963">Cytoplasm</keyword>
<dbReference type="PANTHER" id="PTHR14741:SF32">
    <property type="entry name" value="TRIMETHYLGUANOSINE SYNTHASE"/>
    <property type="match status" value="1"/>
</dbReference>
<evidence type="ECO:0000256" key="16">
    <source>
        <dbReference type="ARBA" id="ARBA00048763"/>
    </source>
</evidence>
<comment type="subunit">
    <text evidence="20">May form homooligomers. Interacts with CREBBP/CBP, EED/WAIT1, EP300/P300, NCOA6/PRIP, PPARBP/PBP and SMN.</text>
</comment>
<sequence length="194" mass="21345">MERFDEGVRLDREGWFSVTPERIARHIADRCRSDVIVDAFCGVGGNAIQFAATCRLVIAVDICPERVELARFNAGVYGVQDRIQFVVGDFFELATRLRADAVFLSPPWGGPEYSNAEVYDMYRLDGTMDGREMMRAARSISKNIALLAPRSADVDQLAAMAGPGGRVEVEQNLLNGRAKTITAYYGDLIGTGES</sequence>
<evidence type="ECO:0000256" key="12">
    <source>
        <dbReference type="ARBA" id="ARBA00023242"/>
    </source>
</evidence>
<dbReference type="EMBL" id="VIIS01001968">
    <property type="protein sequence ID" value="KAF0290222.1"/>
    <property type="molecule type" value="Genomic_DNA"/>
</dbReference>
<evidence type="ECO:0000256" key="1">
    <source>
        <dbReference type="ARBA" id="ARBA00004408"/>
    </source>
</evidence>
<keyword evidence="11" id="KW-0804">Transcription</keyword>
<dbReference type="GO" id="GO:0015030">
    <property type="term" value="C:Cajal body"/>
    <property type="evidence" value="ECO:0007669"/>
    <property type="project" value="UniProtKB-SubCell"/>
</dbReference>
<evidence type="ECO:0000256" key="15">
    <source>
        <dbReference type="ARBA" id="ARBA00048740"/>
    </source>
</evidence>
<evidence type="ECO:0000256" key="9">
    <source>
        <dbReference type="ARBA" id="ARBA00022691"/>
    </source>
</evidence>
<evidence type="ECO:0000256" key="5">
    <source>
        <dbReference type="ARBA" id="ARBA00022490"/>
    </source>
</evidence>
<comment type="caution">
    <text evidence="23">The sequence shown here is derived from an EMBL/GenBank/DDBJ whole genome shotgun (WGS) entry which is preliminary data.</text>
</comment>
<dbReference type="Gene3D" id="3.40.50.150">
    <property type="entry name" value="Vaccinia Virus protein VP39"/>
    <property type="match status" value="1"/>
</dbReference>
<dbReference type="GO" id="GO:0005730">
    <property type="term" value="C:nucleolus"/>
    <property type="evidence" value="ECO:0007669"/>
    <property type="project" value="UniProtKB-SubCell"/>
</dbReference>
<dbReference type="Proteomes" id="UP000440578">
    <property type="component" value="Unassembled WGS sequence"/>
</dbReference>
<comment type="catalytic activity">
    <reaction evidence="16">
        <text>a 5'-end (N(2),N(7)-dimethyl 5'-triphosphoguanosine)-ribonucleoside in snRNA + S-adenosyl-L-methionine = a 5'-end (N(2),N(2),N(7)-trimethyl 5'-triphosphoguanosine)-ribonucleoside in snRNA + S-adenosyl-L-homocysteine + H(+)</text>
        <dbReference type="Rhea" id="RHEA:78479"/>
        <dbReference type="Rhea" id="RHEA-COMP:19087"/>
        <dbReference type="Rhea" id="RHEA-COMP:19089"/>
        <dbReference type="ChEBI" id="CHEBI:15378"/>
        <dbReference type="ChEBI" id="CHEBI:57856"/>
        <dbReference type="ChEBI" id="CHEBI:59789"/>
        <dbReference type="ChEBI" id="CHEBI:167623"/>
        <dbReference type="ChEBI" id="CHEBI:172880"/>
    </reaction>
    <physiologicalReaction direction="left-to-right" evidence="16">
        <dbReference type="Rhea" id="RHEA:78480"/>
    </physiologicalReaction>
</comment>
<evidence type="ECO:0000256" key="8">
    <source>
        <dbReference type="ARBA" id="ARBA00022679"/>
    </source>
</evidence>
<dbReference type="CDD" id="cd02440">
    <property type="entry name" value="AdoMet_MTases"/>
    <property type="match status" value="1"/>
</dbReference>
<evidence type="ECO:0000256" key="2">
    <source>
        <dbReference type="ARBA" id="ARBA00004496"/>
    </source>
</evidence>
<dbReference type="GO" id="GO:0071164">
    <property type="term" value="F:RNA cap trimethylguanosine synthase activity"/>
    <property type="evidence" value="ECO:0007669"/>
    <property type="project" value="TreeGrafter"/>
</dbReference>